<sequence>MGEMSKKQISLKSLGTKIFIAILLFTIIPLTALGGASYYKTYNVLMDKFRRDSMESNLLLNDSIDNYFNSMQRQVNMMATNINFTDIQTNPEHTPFLNYMLENIKSSNEDLKSVYFGASDKKFYLYPKTELPADFDPTSRPWYKDALNNKGKSVVSEVYIDTGTKKPVISISRAVEKNGQIVGVVAVDIDLNKMSDKISSKQIGKLGYIAITNSSGIVIAHKDKSLIGTDSMLKLDLWKSVSQNKEGFSEYKYNNELKYAAFSTNELTRWKVIAIIPKSELIDDTNSIRNITLIMVLLSTAVASIISLLFSKRISNNIKKLKESIKKAAEGDFSDRVSIDSKDEIGELAEDFNSMKENVSRLLEDAGDSSKEVLDSAGTLANMTEQTAQAIGQIALTVEEIARGTLEQAKSSEEGSQEINQLAERIGIITNSTKDMEKVSIEANDLGNKGLDIITILNVKSKDTEKATDQVSEIVGAVNESTKKISSITETIAQITEQTNLLALNAAIEAARAGEAGKGFSVVAEEIRMLAEQSMDSAREIDSIIKEIQGKSKLAVEAMNKTEEVVESQKRVVKEAEEVFNKIILSIGSLSNKVKETKNSTTEMNANKQSVVAQIYNISAVSEETAASTEEVSASVEEVNANIESYLNYAVRLKELSEHLKEEIDKFKLN</sequence>
<keyword evidence="4 10" id="KW-0812">Transmembrane</keyword>
<comment type="caution">
    <text evidence="13">The sequence shown here is derived from an EMBL/GenBank/DDBJ whole genome shotgun (WGS) entry which is preliminary data.</text>
</comment>
<keyword evidence="2" id="KW-1003">Cell membrane</keyword>
<evidence type="ECO:0000256" key="4">
    <source>
        <dbReference type="ARBA" id="ARBA00022692"/>
    </source>
</evidence>
<dbReference type="SMART" id="SM00304">
    <property type="entry name" value="HAMP"/>
    <property type="match status" value="1"/>
</dbReference>
<dbReference type="GO" id="GO:0006935">
    <property type="term" value="P:chemotaxis"/>
    <property type="evidence" value="ECO:0007669"/>
    <property type="project" value="UniProtKB-KW"/>
</dbReference>
<evidence type="ECO:0000313" key="13">
    <source>
        <dbReference type="EMBL" id="MBV7272425.1"/>
    </source>
</evidence>
<feature type="domain" description="HAMP" evidence="12">
    <location>
        <begin position="312"/>
        <end position="364"/>
    </location>
</feature>
<evidence type="ECO:0000256" key="1">
    <source>
        <dbReference type="ARBA" id="ARBA00004651"/>
    </source>
</evidence>
<gene>
    <name evidence="13" type="ORF">I6U48_05785</name>
</gene>
<comment type="subcellular location">
    <subcellularLocation>
        <location evidence="1">Cell membrane</location>
        <topology evidence="1">Multi-pass membrane protein</topology>
    </subcellularLocation>
</comment>
<dbReference type="GO" id="GO:0007165">
    <property type="term" value="P:signal transduction"/>
    <property type="evidence" value="ECO:0007669"/>
    <property type="project" value="UniProtKB-KW"/>
</dbReference>
<dbReference type="RefSeq" id="WP_218319461.1">
    <property type="nucleotide sequence ID" value="NZ_JAEEGC010000025.1"/>
</dbReference>
<evidence type="ECO:0000259" key="11">
    <source>
        <dbReference type="PROSITE" id="PS50111"/>
    </source>
</evidence>
<feature type="transmembrane region" description="Helical" evidence="10">
    <location>
        <begin position="20"/>
        <end position="39"/>
    </location>
</feature>
<evidence type="ECO:0000256" key="3">
    <source>
        <dbReference type="ARBA" id="ARBA00022500"/>
    </source>
</evidence>
<feature type="transmembrane region" description="Helical" evidence="10">
    <location>
        <begin position="291"/>
        <end position="310"/>
    </location>
</feature>
<evidence type="ECO:0000256" key="7">
    <source>
        <dbReference type="ARBA" id="ARBA00023224"/>
    </source>
</evidence>
<dbReference type="Pfam" id="PF00015">
    <property type="entry name" value="MCPsignal"/>
    <property type="match status" value="1"/>
</dbReference>
<keyword evidence="5 10" id="KW-1133">Transmembrane helix</keyword>
<dbReference type="CDD" id="cd06225">
    <property type="entry name" value="HAMP"/>
    <property type="match status" value="1"/>
</dbReference>
<dbReference type="GO" id="GO:0005886">
    <property type="term" value="C:plasma membrane"/>
    <property type="evidence" value="ECO:0007669"/>
    <property type="project" value="UniProtKB-SubCell"/>
</dbReference>
<name>A0A949TVW5_9CLOT</name>
<dbReference type="CDD" id="cd12913">
    <property type="entry name" value="PDC1_MCP_like"/>
    <property type="match status" value="1"/>
</dbReference>
<dbReference type="CDD" id="cd12912">
    <property type="entry name" value="PDC2_MCP_like"/>
    <property type="match status" value="1"/>
</dbReference>
<evidence type="ECO:0000256" key="10">
    <source>
        <dbReference type="SAM" id="Phobius"/>
    </source>
</evidence>
<proteinExistence type="inferred from homology"/>
<reference evidence="13" key="1">
    <citation type="submission" date="2020-12" db="EMBL/GenBank/DDBJ databases">
        <title>Clostridium thailandense sp. nov., a novel acetogenic bacterium isolated from peat land soil in Thailand.</title>
        <authorList>
            <person name="Chaikitkaew S."/>
            <person name="Birkeland N.K."/>
        </authorList>
    </citation>
    <scope>NUCLEOTIDE SEQUENCE</scope>
    <source>
        <strain evidence="13">PL3</strain>
    </source>
</reference>
<evidence type="ECO:0000256" key="2">
    <source>
        <dbReference type="ARBA" id="ARBA00022475"/>
    </source>
</evidence>
<accession>A0A949TVW5</accession>
<comment type="similarity">
    <text evidence="8">Belongs to the methyl-accepting chemotaxis (MCP) protein family.</text>
</comment>
<dbReference type="PROSITE" id="PS50885">
    <property type="entry name" value="HAMP"/>
    <property type="match status" value="1"/>
</dbReference>
<dbReference type="PROSITE" id="PS50111">
    <property type="entry name" value="CHEMOTAXIS_TRANSDUC_2"/>
    <property type="match status" value="1"/>
</dbReference>
<evidence type="ECO:0000259" key="12">
    <source>
        <dbReference type="PROSITE" id="PS50885"/>
    </source>
</evidence>
<dbReference type="InterPro" id="IPR004089">
    <property type="entry name" value="MCPsignal_dom"/>
</dbReference>
<organism evidence="13 14">
    <name type="scientific">Clostridium thailandense</name>
    <dbReference type="NCBI Taxonomy" id="2794346"/>
    <lineage>
        <taxon>Bacteria</taxon>
        <taxon>Bacillati</taxon>
        <taxon>Bacillota</taxon>
        <taxon>Clostridia</taxon>
        <taxon>Eubacteriales</taxon>
        <taxon>Clostridiaceae</taxon>
        <taxon>Clostridium</taxon>
    </lineage>
</organism>
<dbReference type="PANTHER" id="PTHR32089:SF114">
    <property type="entry name" value="METHYL-ACCEPTING CHEMOTAXIS PROTEIN MCPB"/>
    <property type="match status" value="1"/>
</dbReference>
<dbReference type="InterPro" id="IPR003660">
    <property type="entry name" value="HAMP_dom"/>
</dbReference>
<keyword evidence="3" id="KW-0145">Chemotaxis</keyword>
<dbReference type="Pfam" id="PF02743">
    <property type="entry name" value="dCache_1"/>
    <property type="match status" value="1"/>
</dbReference>
<dbReference type="CDD" id="cd11386">
    <property type="entry name" value="MCP_signal"/>
    <property type="match status" value="1"/>
</dbReference>
<evidence type="ECO:0000313" key="14">
    <source>
        <dbReference type="Proteomes" id="UP000694308"/>
    </source>
</evidence>
<dbReference type="EMBL" id="JAEEGC010000025">
    <property type="protein sequence ID" value="MBV7272425.1"/>
    <property type="molecule type" value="Genomic_DNA"/>
</dbReference>
<dbReference type="AlphaFoldDB" id="A0A949TVW5"/>
<keyword evidence="14" id="KW-1185">Reference proteome</keyword>
<feature type="domain" description="Methyl-accepting transducer" evidence="11">
    <location>
        <begin position="383"/>
        <end position="640"/>
    </location>
</feature>
<dbReference type="Pfam" id="PF00672">
    <property type="entry name" value="HAMP"/>
    <property type="match status" value="1"/>
</dbReference>
<evidence type="ECO:0000256" key="5">
    <source>
        <dbReference type="ARBA" id="ARBA00022989"/>
    </source>
</evidence>
<dbReference type="Proteomes" id="UP000694308">
    <property type="component" value="Unassembled WGS sequence"/>
</dbReference>
<protein>
    <submittedName>
        <fullName evidence="13">Methyl-accepting chemotaxis protein</fullName>
    </submittedName>
</protein>
<evidence type="ECO:0000256" key="8">
    <source>
        <dbReference type="ARBA" id="ARBA00029447"/>
    </source>
</evidence>
<keyword evidence="6 10" id="KW-0472">Membrane</keyword>
<evidence type="ECO:0000256" key="6">
    <source>
        <dbReference type="ARBA" id="ARBA00023136"/>
    </source>
</evidence>
<keyword evidence="7 9" id="KW-0807">Transducer</keyword>
<evidence type="ECO:0000256" key="9">
    <source>
        <dbReference type="PROSITE-ProRule" id="PRU00284"/>
    </source>
</evidence>
<dbReference type="SMART" id="SM00283">
    <property type="entry name" value="MA"/>
    <property type="match status" value="1"/>
</dbReference>
<dbReference type="InterPro" id="IPR033479">
    <property type="entry name" value="dCache_1"/>
</dbReference>
<dbReference type="PANTHER" id="PTHR32089">
    <property type="entry name" value="METHYL-ACCEPTING CHEMOTAXIS PROTEIN MCPB"/>
    <property type="match status" value="1"/>
</dbReference>